<dbReference type="PROSITE" id="PS51192">
    <property type="entry name" value="HELICASE_ATP_BIND_1"/>
    <property type="match status" value="1"/>
</dbReference>
<gene>
    <name evidence="3" type="ORF">OBA43_05310</name>
</gene>
<dbReference type="PANTHER" id="PTHR47396:SF1">
    <property type="entry name" value="ATP-DEPENDENT HELICASE IRC3-RELATED"/>
    <property type="match status" value="1"/>
</dbReference>
<dbReference type="SMART" id="SM00490">
    <property type="entry name" value="HELICc"/>
    <property type="match status" value="1"/>
</dbReference>
<dbReference type="InterPro" id="IPR014001">
    <property type="entry name" value="Helicase_ATP-bd"/>
</dbReference>
<dbReference type="Proteomes" id="UP001223501">
    <property type="component" value="Chromosome"/>
</dbReference>
<evidence type="ECO:0000259" key="1">
    <source>
        <dbReference type="PROSITE" id="PS51192"/>
    </source>
</evidence>
<organism evidence="3 4">
    <name type="scientific">Empedobacter falsenii</name>
    <dbReference type="NCBI Taxonomy" id="343874"/>
    <lineage>
        <taxon>Bacteria</taxon>
        <taxon>Pseudomonadati</taxon>
        <taxon>Bacteroidota</taxon>
        <taxon>Flavobacteriia</taxon>
        <taxon>Flavobacteriales</taxon>
        <taxon>Weeksellaceae</taxon>
        <taxon>Empedobacter</taxon>
    </lineage>
</organism>
<dbReference type="Gene3D" id="1.10.30.50">
    <property type="match status" value="1"/>
</dbReference>
<dbReference type="GO" id="GO:0004386">
    <property type="term" value="F:helicase activity"/>
    <property type="evidence" value="ECO:0007669"/>
    <property type="project" value="UniProtKB-KW"/>
</dbReference>
<keyword evidence="3" id="KW-0347">Helicase</keyword>
<dbReference type="InterPro" id="IPR001650">
    <property type="entry name" value="Helicase_C-like"/>
</dbReference>
<keyword evidence="3" id="KW-0067">ATP-binding</keyword>
<dbReference type="InterPro" id="IPR003615">
    <property type="entry name" value="HNH_nuc"/>
</dbReference>
<dbReference type="SUPFAM" id="SSF52540">
    <property type="entry name" value="P-loop containing nucleoside triphosphate hydrolases"/>
    <property type="match status" value="1"/>
</dbReference>
<dbReference type="SMART" id="SM00487">
    <property type="entry name" value="DEXDc"/>
    <property type="match status" value="1"/>
</dbReference>
<dbReference type="Gene3D" id="3.40.50.300">
    <property type="entry name" value="P-loop containing nucleotide triphosphate hydrolases"/>
    <property type="match status" value="2"/>
</dbReference>
<protein>
    <submittedName>
        <fullName evidence="3">DEAD/DEAH box helicase family protein</fullName>
    </submittedName>
</protein>
<dbReference type="InterPro" id="IPR027417">
    <property type="entry name" value="P-loop_NTPase"/>
</dbReference>
<evidence type="ECO:0000313" key="3">
    <source>
        <dbReference type="EMBL" id="WIH98346.1"/>
    </source>
</evidence>
<proteinExistence type="predicted"/>
<dbReference type="EMBL" id="CP106831">
    <property type="protein sequence ID" value="WIH98346.1"/>
    <property type="molecule type" value="Genomic_DNA"/>
</dbReference>
<dbReference type="InterPro" id="IPR006935">
    <property type="entry name" value="Helicase/UvrB_N"/>
</dbReference>
<dbReference type="PANTHER" id="PTHR47396">
    <property type="entry name" value="TYPE I RESTRICTION ENZYME ECOKI R PROTEIN"/>
    <property type="match status" value="1"/>
</dbReference>
<name>A0ABY8V9P3_9FLAO</name>
<keyword evidence="3" id="KW-0547">Nucleotide-binding</keyword>
<dbReference type="SMART" id="SM00507">
    <property type="entry name" value="HNHc"/>
    <property type="match status" value="1"/>
</dbReference>
<dbReference type="PROSITE" id="PS51194">
    <property type="entry name" value="HELICASE_CTER"/>
    <property type="match status" value="1"/>
</dbReference>
<evidence type="ECO:0000259" key="2">
    <source>
        <dbReference type="PROSITE" id="PS51194"/>
    </source>
</evidence>
<evidence type="ECO:0000313" key="4">
    <source>
        <dbReference type="Proteomes" id="UP001223501"/>
    </source>
</evidence>
<sequence length="847" mass="98588">MIHFKNLLTINLKEEFENNKDKVNPKTPREHQTKAHKEMNKFFLQDQKNAGILVLPTGGGKTYTSIYWLLKNIISKNKKVLWLADQGFLLEQARETFKENILEVDTKRRNEINIRVVSGSDKHANPNQIAVSDDILLITSQTAISNWTDDNDTKFKKFINENAKDGNLFIVYDEAHHTPAFGRRNLLIGGSEGKTGIIEKFPQTQLLGLTATPTYTDKRQRGWLWEIFKDGIIYEISKKELEDKKILASPVFIQEKTNFNLVLSDNDVDKLIFKHQELPSHIIEEIAKNEDRNNFIAQYYYDNREQFGKTIIFLDRWYQCKTVENYINKKAGKEIASSVFSYIDGNKNIDYINNRKSNQNEINLDRFKKGEIEVLINVKMLTEGVDVPDVKTVFLTRDTNSSILFTQMVGRALRGEGAGGNKTTASIVMFSDNWNRHIQFASNRFIGGKEDTATKERGFRPFELIRIDLLDKLELEYQNQDYEKSVFDLIPIGWYVVAYTDTIEEEDENNEIQKIAQGFIENVVVLEQEEFIFRKYIQDYSTFHQNILWEQEELDLENAEIIINKFLNQNNFVPNKATTSKLIQIARHLGQNNSEPEYFTFEQKSAINLMKYVLTVRENNYGRDQTEEYLEFEYLKTENPFLKVLFPTYEDFYRAYEYEDNVYRKMRKAKATISEASQDVTIKRLASEEVRNIVLSRDGHKCLCCGKTNNLQIDHIISFKEEEPDNDNPELYQTLCGVCNREKSSNSFNYRITNYDTSKMAVENVLTTSSNTEDPIFYFTRLINCYYKTSAVQAKSVQAKNNGNSIWKAFIKLGIDPEETILKHKDEILNIILAKGYRLKNIEIIAK</sequence>
<dbReference type="Pfam" id="PF04851">
    <property type="entry name" value="ResIII"/>
    <property type="match status" value="1"/>
</dbReference>
<reference evidence="3 4" key="1">
    <citation type="submission" date="2022-09" db="EMBL/GenBank/DDBJ databases">
        <title>Whole genome sequencing analysis of tet(X)-positive Empedobacter falsenii YWS9-3.</title>
        <authorList>
            <person name="Chen C."/>
            <person name="Lv Y.-L."/>
        </authorList>
    </citation>
    <scope>NUCLEOTIDE SEQUENCE [LARGE SCALE GENOMIC DNA]</scope>
    <source>
        <strain evidence="3 4">YWS9-3_T</strain>
    </source>
</reference>
<dbReference type="CDD" id="cd00085">
    <property type="entry name" value="HNHc"/>
    <property type="match status" value="1"/>
</dbReference>
<dbReference type="InterPro" id="IPR050742">
    <property type="entry name" value="Helicase_Restrict-Modif_Enz"/>
</dbReference>
<dbReference type="RefSeq" id="WP_284584078.1">
    <property type="nucleotide sequence ID" value="NZ_CP106831.1"/>
</dbReference>
<feature type="domain" description="Helicase C-terminal" evidence="2">
    <location>
        <begin position="295"/>
        <end position="481"/>
    </location>
</feature>
<feature type="domain" description="Helicase ATP-binding" evidence="1">
    <location>
        <begin position="42"/>
        <end position="231"/>
    </location>
</feature>
<keyword evidence="4" id="KW-1185">Reference proteome</keyword>
<dbReference type="Pfam" id="PF00271">
    <property type="entry name" value="Helicase_C"/>
    <property type="match status" value="1"/>
</dbReference>
<accession>A0ABY8V9P3</accession>
<keyword evidence="3" id="KW-0378">Hydrolase</keyword>